<protein>
    <recommendedName>
        <fullName evidence="6">FMN dependent NADH:quinone oxidoreductase</fullName>
        <ecNumber evidence="6">1.6.5.-</ecNumber>
    </recommendedName>
    <alternativeName>
        <fullName evidence="6">Azo-dye reductase</fullName>
    </alternativeName>
    <alternativeName>
        <fullName evidence="6">FMN-dependent NADH-azo compound oxidoreductase</fullName>
    </alternativeName>
    <alternativeName>
        <fullName evidence="6">FMN-dependent NADH-azoreductase</fullName>
        <ecNumber evidence="6">1.7.1.17</ecNumber>
    </alternativeName>
</protein>
<comment type="function">
    <text evidence="6">Quinone reductase that provides resistance to thiol-specific stress caused by electrophilic quinones.</text>
</comment>
<accession>A0A3G9JB20</accession>
<name>A0A3G9JB20_9BACL</name>
<dbReference type="PANTHER" id="PTHR43741:SF4">
    <property type="entry name" value="FMN-DEPENDENT NADH:QUINONE OXIDOREDUCTASE"/>
    <property type="match status" value="1"/>
</dbReference>
<dbReference type="EC" id="1.6.5.-" evidence="6"/>
<proteinExistence type="inferred from homology"/>
<evidence type="ECO:0000256" key="2">
    <source>
        <dbReference type="ARBA" id="ARBA00022643"/>
    </source>
</evidence>
<dbReference type="RefSeq" id="WP_125655079.1">
    <property type="nucleotide sequence ID" value="NZ_AP019308.1"/>
</dbReference>
<comment type="function">
    <text evidence="6">Also exhibits azoreductase activity. Catalyzes the reductive cleavage of the azo bond in aromatic azo compounds to the corresponding amines.</text>
</comment>
<dbReference type="EC" id="1.7.1.17" evidence="6"/>
<dbReference type="OrthoDB" id="9805013at2"/>
<dbReference type="Proteomes" id="UP000275368">
    <property type="component" value="Chromosome"/>
</dbReference>
<keyword evidence="4 6" id="KW-0520">NAD</keyword>
<dbReference type="InterPro" id="IPR023048">
    <property type="entry name" value="NADH:quinone_OxRdtase_FMN_depd"/>
</dbReference>
<dbReference type="HAMAP" id="MF_01216">
    <property type="entry name" value="Azoreductase_type1"/>
    <property type="match status" value="1"/>
</dbReference>
<evidence type="ECO:0000256" key="6">
    <source>
        <dbReference type="HAMAP-Rule" id="MF_01216"/>
    </source>
</evidence>
<evidence type="ECO:0000313" key="8">
    <source>
        <dbReference type="EMBL" id="BBH20199.1"/>
    </source>
</evidence>
<dbReference type="Gene3D" id="3.40.50.360">
    <property type="match status" value="1"/>
</dbReference>
<comment type="similarity">
    <text evidence="6">Belongs to the azoreductase type 1 family.</text>
</comment>
<dbReference type="GO" id="GO:0016652">
    <property type="term" value="F:oxidoreductase activity, acting on NAD(P)H as acceptor"/>
    <property type="evidence" value="ECO:0007669"/>
    <property type="project" value="UniProtKB-UniRule"/>
</dbReference>
<evidence type="ECO:0000256" key="3">
    <source>
        <dbReference type="ARBA" id="ARBA00023002"/>
    </source>
</evidence>
<dbReference type="KEGG" id="pbk:Back11_15440"/>
<dbReference type="PANTHER" id="PTHR43741">
    <property type="entry name" value="FMN-DEPENDENT NADH-AZOREDUCTASE 1"/>
    <property type="match status" value="1"/>
</dbReference>
<dbReference type="InterPro" id="IPR029039">
    <property type="entry name" value="Flavoprotein-like_sf"/>
</dbReference>
<evidence type="ECO:0000256" key="4">
    <source>
        <dbReference type="ARBA" id="ARBA00023027"/>
    </source>
</evidence>
<comment type="caution">
    <text evidence="6">Lacks conserved residue(s) required for the propagation of feature annotation.</text>
</comment>
<evidence type="ECO:0000256" key="1">
    <source>
        <dbReference type="ARBA" id="ARBA00022630"/>
    </source>
</evidence>
<dbReference type="Pfam" id="PF02525">
    <property type="entry name" value="Flavodoxin_2"/>
    <property type="match status" value="1"/>
</dbReference>
<dbReference type="AlphaFoldDB" id="A0A3G9JB20"/>
<dbReference type="GO" id="GO:0010181">
    <property type="term" value="F:FMN binding"/>
    <property type="evidence" value="ECO:0007669"/>
    <property type="project" value="UniProtKB-UniRule"/>
</dbReference>
<dbReference type="EMBL" id="AP019308">
    <property type="protein sequence ID" value="BBH20199.1"/>
    <property type="molecule type" value="Genomic_DNA"/>
</dbReference>
<organism evidence="8 9">
    <name type="scientific">Paenibacillus baekrokdamisoli</name>
    <dbReference type="NCBI Taxonomy" id="1712516"/>
    <lineage>
        <taxon>Bacteria</taxon>
        <taxon>Bacillati</taxon>
        <taxon>Bacillota</taxon>
        <taxon>Bacilli</taxon>
        <taxon>Bacillales</taxon>
        <taxon>Paenibacillaceae</taxon>
        <taxon>Paenibacillus</taxon>
    </lineage>
</organism>
<keyword evidence="9" id="KW-1185">Reference proteome</keyword>
<feature type="domain" description="Flavodoxin-like fold" evidence="7">
    <location>
        <begin position="3"/>
        <end position="199"/>
    </location>
</feature>
<dbReference type="SUPFAM" id="SSF52218">
    <property type="entry name" value="Flavoproteins"/>
    <property type="match status" value="1"/>
</dbReference>
<comment type="subunit">
    <text evidence="6">Homodimer.</text>
</comment>
<reference evidence="8 9" key="1">
    <citation type="submission" date="2018-11" db="EMBL/GenBank/DDBJ databases">
        <title>Complete genome sequence of Paenibacillus baekrokdamisoli strain KCTC 33723.</title>
        <authorList>
            <person name="Kang S.W."/>
            <person name="Lee K.C."/>
            <person name="Kim K.K."/>
            <person name="Kim J.S."/>
            <person name="Kim D.S."/>
            <person name="Ko S.H."/>
            <person name="Yang S.H."/>
            <person name="Lee J.S."/>
        </authorList>
    </citation>
    <scope>NUCLEOTIDE SEQUENCE [LARGE SCALE GENOMIC DNA]</scope>
    <source>
        <strain evidence="8 9">KCTC 33723</strain>
    </source>
</reference>
<comment type="catalytic activity">
    <reaction evidence="5">
        <text>N,N-dimethyl-1,4-phenylenediamine + anthranilate + 2 NAD(+) = 2-(4-dimethylaminophenyl)diazenylbenzoate + 2 NADH + 2 H(+)</text>
        <dbReference type="Rhea" id="RHEA:55872"/>
        <dbReference type="ChEBI" id="CHEBI:15378"/>
        <dbReference type="ChEBI" id="CHEBI:15783"/>
        <dbReference type="ChEBI" id="CHEBI:16567"/>
        <dbReference type="ChEBI" id="CHEBI:57540"/>
        <dbReference type="ChEBI" id="CHEBI:57945"/>
        <dbReference type="ChEBI" id="CHEBI:71579"/>
        <dbReference type="EC" id="1.7.1.17"/>
    </reaction>
    <physiologicalReaction direction="right-to-left" evidence="5">
        <dbReference type="Rhea" id="RHEA:55874"/>
    </physiologicalReaction>
</comment>
<keyword evidence="2 6" id="KW-0288">FMN</keyword>
<comment type="catalytic activity">
    <reaction evidence="6">
        <text>2 a quinone + NADH + H(+) = 2 a 1,4-benzosemiquinone + NAD(+)</text>
        <dbReference type="Rhea" id="RHEA:65952"/>
        <dbReference type="ChEBI" id="CHEBI:15378"/>
        <dbReference type="ChEBI" id="CHEBI:57540"/>
        <dbReference type="ChEBI" id="CHEBI:57945"/>
        <dbReference type="ChEBI" id="CHEBI:132124"/>
        <dbReference type="ChEBI" id="CHEBI:134225"/>
    </reaction>
</comment>
<dbReference type="NCBIfam" id="NF010075">
    <property type="entry name" value="PRK13556.1"/>
    <property type="match status" value="1"/>
</dbReference>
<evidence type="ECO:0000313" key="9">
    <source>
        <dbReference type="Proteomes" id="UP000275368"/>
    </source>
</evidence>
<sequence>MRKVLFVKANNRPVEQAVSVKLYETFLKSYVDSHPEDQVTELDLFQAHLPYLDATMINGAFKFSQGIPLTPEEKQVTDIATKYLDQFMAADKIVIGFPLWNLGVPAVLHTYIDYLNRAGTTFKYTAEGPIGLASGKKVALINARGGYYSDGEAASSEMAVNFVVRNLYLFGIREITKVIAEGHNKSPKLRGKIIEDAIQLAVETAKTF</sequence>
<dbReference type="InterPro" id="IPR050104">
    <property type="entry name" value="FMN-dep_NADH:Q_OxRdtase_AzoR1"/>
</dbReference>
<keyword evidence="1 6" id="KW-0285">Flavoprotein</keyword>
<keyword evidence="3 6" id="KW-0560">Oxidoreductase</keyword>
<evidence type="ECO:0000256" key="5">
    <source>
        <dbReference type="ARBA" id="ARBA00048542"/>
    </source>
</evidence>
<dbReference type="GO" id="GO:0016655">
    <property type="term" value="F:oxidoreductase activity, acting on NAD(P)H, quinone or similar compound as acceptor"/>
    <property type="evidence" value="ECO:0007669"/>
    <property type="project" value="InterPro"/>
</dbReference>
<dbReference type="InterPro" id="IPR003680">
    <property type="entry name" value="Flavodoxin_fold"/>
</dbReference>
<gene>
    <name evidence="8" type="primary">azoR3</name>
    <name evidence="6" type="synonym">azoR</name>
    <name evidence="8" type="ORF">Back11_15440</name>
</gene>
<evidence type="ECO:0000259" key="7">
    <source>
        <dbReference type="Pfam" id="PF02525"/>
    </source>
</evidence>
<comment type="cofactor">
    <cofactor evidence="6">
        <name>FMN</name>
        <dbReference type="ChEBI" id="CHEBI:58210"/>
    </cofactor>
    <text evidence="6">Binds 1 FMN per subunit.</text>
</comment>
<dbReference type="GO" id="GO:0009055">
    <property type="term" value="F:electron transfer activity"/>
    <property type="evidence" value="ECO:0007669"/>
    <property type="project" value="UniProtKB-UniRule"/>
</dbReference>